<evidence type="ECO:0000256" key="1">
    <source>
        <dbReference type="SAM" id="MobiDB-lite"/>
    </source>
</evidence>
<gene>
    <name evidence="2" type="ORF">GCM10019016_027170</name>
</gene>
<dbReference type="Gene3D" id="3.90.470.20">
    <property type="entry name" value="4'-phosphopantetheinyl transferase domain"/>
    <property type="match status" value="1"/>
</dbReference>
<dbReference type="Proteomes" id="UP001501455">
    <property type="component" value="Unassembled WGS sequence"/>
</dbReference>
<evidence type="ECO:0000313" key="2">
    <source>
        <dbReference type="EMBL" id="GAA3495617.1"/>
    </source>
</evidence>
<organism evidence="2 3">
    <name type="scientific">Streptomyces prasinosporus</name>
    <dbReference type="NCBI Taxonomy" id="68256"/>
    <lineage>
        <taxon>Bacteria</taxon>
        <taxon>Bacillati</taxon>
        <taxon>Actinomycetota</taxon>
        <taxon>Actinomycetes</taxon>
        <taxon>Kitasatosporales</taxon>
        <taxon>Streptomycetaceae</taxon>
        <taxon>Streptomyces</taxon>
        <taxon>Streptomyces albogriseolus group</taxon>
    </lineage>
</organism>
<keyword evidence="3" id="KW-1185">Reference proteome</keyword>
<dbReference type="SUPFAM" id="SSF56214">
    <property type="entry name" value="4'-phosphopantetheinyl transferase"/>
    <property type="match status" value="2"/>
</dbReference>
<dbReference type="EMBL" id="BAAAXF010000019">
    <property type="protein sequence ID" value="GAA3495617.1"/>
    <property type="molecule type" value="Genomic_DNA"/>
</dbReference>
<proteinExistence type="predicted"/>
<protein>
    <recommendedName>
        <fullName evidence="4">4'-phosphopantetheinyl transferase superfamily protein</fullName>
    </recommendedName>
</protein>
<name>A0ABP6TKW9_9ACTN</name>
<evidence type="ECO:0008006" key="4">
    <source>
        <dbReference type="Google" id="ProtNLM"/>
    </source>
</evidence>
<accession>A0ABP6TKW9</accession>
<evidence type="ECO:0000313" key="3">
    <source>
        <dbReference type="Proteomes" id="UP001501455"/>
    </source>
</evidence>
<dbReference type="InterPro" id="IPR037143">
    <property type="entry name" value="4-PPantetheinyl_Trfase_dom_sf"/>
</dbReference>
<dbReference type="RefSeq" id="WP_345575424.1">
    <property type="nucleotide sequence ID" value="NZ_BAAAXF010000019.1"/>
</dbReference>
<sequence length="278" mass="30631">MLPDHTDEDHSGRGAEHSPAAAFRALRARHETHVWWWRQPLRTDPADLCLLGTAEFEQALRLRAERDAMAHVRTRATVRRAVGFLLGVPPEDVGIEQSACRFCDDPRHERPRLSRPAVPLAFGLARTRGHTALAVGTGPAIGVAAKVLRPMRRDVMREPWLTADEALHLLSVPRGPTRDAHFYRCWTRKEAVLRALGHGRRAVRPDQLESHPGVSGTVLLRLPGGAGGARDGWLIRDLALSDRVAAACAQPARTRAGRGPIVLHRPDDPLPETLSPGR</sequence>
<comment type="caution">
    <text evidence="2">The sequence shown here is derived from an EMBL/GenBank/DDBJ whole genome shotgun (WGS) entry which is preliminary data.</text>
</comment>
<feature type="region of interest" description="Disordered" evidence="1">
    <location>
        <begin position="257"/>
        <end position="278"/>
    </location>
</feature>
<reference evidence="3" key="1">
    <citation type="journal article" date="2019" name="Int. J. Syst. Evol. Microbiol.">
        <title>The Global Catalogue of Microorganisms (GCM) 10K type strain sequencing project: providing services to taxonomists for standard genome sequencing and annotation.</title>
        <authorList>
            <consortium name="The Broad Institute Genomics Platform"/>
            <consortium name="The Broad Institute Genome Sequencing Center for Infectious Disease"/>
            <person name="Wu L."/>
            <person name="Ma J."/>
        </authorList>
    </citation>
    <scope>NUCLEOTIDE SEQUENCE [LARGE SCALE GENOMIC DNA]</scope>
    <source>
        <strain evidence="3">JCM 4816</strain>
    </source>
</reference>